<dbReference type="RefSeq" id="WP_021914093.1">
    <property type="nucleotide sequence ID" value="NZ_JAJEQF010000050.1"/>
</dbReference>
<reference evidence="2 3" key="1">
    <citation type="submission" date="2021-10" db="EMBL/GenBank/DDBJ databases">
        <title>Anaerobic single-cell dispensing facilitates the cultivation of human gut bacteria.</title>
        <authorList>
            <person name="Afrizal A."/>
        </authorList>
    </citation>
    <scope>NUCLEOTIDE SEQUENCE [LARGE SCALE GENOMIC DNA]</scope>
    <source>
        <strain evidence="2 3">CLA-AA-H244</strain>
    </source>
</reference>
<name>A0AAE3AY12_9FIRM</name>
<proteinExistence type="predicted"/>
<keyword evidence="1" id="KW-0812">Transmembrane</keyword>
<dbReference type="EMBL" id="JAJEQF010000050">
    <property type="protein sequence ID" value="MCC2168881.1"/>
    <property type="molecule type" value="Genomic_DNA"/>
</dbReference>
<evidence type="ECO:0000313" key="2">
    <source>
        <dbReference type="EMBL" id="MCC2168881.1"/>
    </source>
</evidence>
<evidence type="ECO:0000313" key="3">
    <source>
        <dbReference type="Proteomes" id="UP001199355"/>
    </source>
</evidence>
<dbReference type="Pfam" id="PF09527">
    <property type="entry name" value="ATPase_gene1"/>
    <property type="match status" value="1"/>
</dbReference>
<protein>
    <submittedName>
        <fullName evidence="2">AtpZ/AtpI family protein</fullName>
    </submittedName>
</protein>
<gene>
    <name evidence="2" type="ORF">LKD45_14510</name>
</gene>
<organism evidence="2 3">
    <name type="scientific">Gallintestinimicrobium propionicum</name>
    <dbReference type="NCBI Taxonomy" id="2981770"/>
    <lineage>
        <taxon>Bacteria</taxon>
        <taxon>Bacillati</taxon>
        <taxon>Bacillota</taxon>
        <taxon>Clostridia</taxon>
        <taxon>Lachnospirales</taxon>
        <taxon>Lachnospiraceae</taxon>
        <taxon>Gallintestinimicrobium</taxon>
    </lineage>
</organism>
<dbReference type="InterPro" id="IPR032820">
    <property type="entry name" value="ATPase_put"/>
</dbReference>
<keyword evidence="1" id="KW-1133">Transmembrane helix</keyword>
<feature type="transmembrane region" description="Helical" evidence="1">
    <location>
        <begin position="44"/>
        <end position="67"/>
    </location>
</feature>
<keyword evidence="1" id="KW-0472">Membrane</keyword>
<keyword evidence="3" id="KW-1185">Reference proteome</keyword>
<accession>A0AAE3AY12</accession>
<comment type="caution">
    <text evidence="2">The sequence shown here is derived from an EMBL/GenBank/DDBJ whole genome shotgun (WGS) entry which is preliminary data.</text>
</comment>
<dbReference type="AlphaFoldDB" id="A0AAE3AY12"/>
<dbReference type="Proteomes" id="UP001199355">
    <property type="component" value="Unassembled WGS sequence"/>
</dbReference>
<sequence>MAKHSFNKTVWQCLTLISQFGIMMLVPTGMMFALGYWLDGRLGTQFFAIVLFFVGVLAGFGNIYRLARQIYQKKDKKDRE</sequence>
<evidence type="ECO:0000256" key="1">
    <source>
        <dbReference type="SAM" id="Phobius"/>
    </source>
</evidence>
<feature type="transmembrane region" description="Helical" evidence="1">
    <location>
        <begin position="20"/>
        <end position="38"/>
    </location>
</feature>